<evidence type="ECO:0000256" key="1">
    <source>
        <dbReference type="SAM" id="Phobius"/>
    </source>
</evidence>
<organism evidence="2 3">
    <name type="scientific">Jingyaoa shaoxingensis</name>
    <dbReference type="NCBI Taxonomy" id="2763671"/>
    <lineage>
        <taxon>Bacteria</taxon>
        <taxon>Bacillati</taxon>
        <taxon>Bacillota</taxon>
        <taxon>Clostridia</taxon>
        <taxon>Lachnospirales</taxon>
        <taxon>Lachnospiraceae</taxon>
        <taxon>Jingyaoa</taxon>
    </lineage>
</organism>
<sequence length="209" mass="24213">MKNWIKKLIPDYAVRPLLLAVAANFIIYVGVSQIRGYLTFRSLALPVDDRIPFFAPFIIFYILAYVQWIANYLLIAREGKDFCYHFVYGDVISKLFCLVFFLFLPTTLVRPEVIGNGICERLVRLIYQMDAPVNLFPSIHCLESWCCIHAAFCMKKTPRWYLPLTIIMSLCVFASTLLVKQHVFIDIFGGILIFEIGYFLAGKKKFRGR</sequence>
<feature type="transmembrane region" description="Helical" evidence="1">
    <location>
        <begin position="160"/>
        <end position="177"/>
    </location>
</feature>
<dbReference type="EMBL" id="JACRSZ010000004">
    <property type="protein sequence ID" value="MBC8572678.1"/>
    <property type="molecule type" value="Genomic_DNA"/>
</dbReference>
<feature type="transmembrane region" description="Helical" evidence="1">
    <location>
        <begin position="135"/>
        <end position="153"/>
    </location>
</feature>
<protein>
    <submittedName>
        <fullName evidence="2">Phosphatidic acid phosphatase</fullName>
    </submittedName>
</protein>
<feature type="transmembrane region" description="Helical" evidence="1">
    <location>
        <begin position="51"/>
        <end position="74"/>
    </location>
</feature>
<accession>A0ABR7N8I1</accession>
<keyword evidence="1" id="KW-0812">Transmembrane</keyword>
<keyword evidence="1" id="KW-1133">Transmembrane helix</keyword>
<gene>
    <name evidence="2" type="ORF">H8716_06205</name>
</gene>
<comment type="caution">
    <text evidence="2">The sequence shown here is derived from an EMBL/GenBank/DDBJ whole genome shotgun (WGS) entry which is preliminary data.</text>
</comment>
<dbReference type="RefSeq" id="WP_249307704.1">
    <property type="nucleotide sequence ID" value="NZ_JACRSZ010000004.1"/>
</dbReference>
<feature type="transmembrane region" description="Helical" evidence="1">
    <location>
        <begin position="86"/>
        <end position="104"/>
    </location>
</feature>
<dbReference type="Proteomes" id="UP000657421">
    <property type="component" value="Unassembled WGS sequence"/>
</dbReference>
<keyword evidence="1" id="KW-0472">Membrane</keyword>
<name>A0ABR7N8I1_9FIRM</name>
<evidence type="ECO:0000313" key="3">
    <source>
        <dbReference type="Proteomes" id="UP000657421"/>
    </source>
</evidence>
<feature type="transmembrane region" description="Helical" evidence="1">
    <location>
        <begin position="12"/>
        <end position="31"/>
    </location>
</feature>
<keyword evidence="3" id="KW-1185">Reference proteome</keyword>
<proteinExistence type="predicted"/>
<evidence type="ECO:0000313" key="2">
    <source>
        <dbReference type="EMBL" id="MBC8572678.1"/>
    </source>
</evidence>
<reference evidence="2 3" key="1">
    <citation type="submission" date="2020-08" db="EMBL/GenBank/DDBJ databases">
        <title>Genome public.</title>
        <authorList>
            <person name="Liu C."/>
            <person name="Sun Q."/>
        </authorList>
    </citation>
    <scope>NUCLEOTIDE SEQUENCE [LARGE SCALE GENOMIC DNA]</scope>
    <source>
        <strain evidence="2 3">NSJ-46</strain>
    </source>
</reference>
<feature type="transmembrane region" description="Helical" evidence="1">
    <location>
        <begin position="183"/>
        <end position="201"/>
    </location>
</feature>